<dbReference type="Proteomes" id="UP000030416">
    <property type="component" value="Unassembled WGS sequence"/>
</dbReference>
<name>A0A0A3HSV8_9BACL</name>
<proteinExistence type="predicted"/>
<sequence length="331" mass="39149">MSKNAVKNIKERALLLEILTKLNVDVLINRLEISNVETKQFFEEKLFKMKSGIVGEDRLNKIFNHYQFPFPYQVLKGVSLDSGGKFQTDCLILTPNLIILLESKNISGKLYFESNPERLVREKENGLIDVYESPEVQVERNVTLLKMWLEEHGLKIPVVGAFILTSAKHPIVVKEPLRIQALFPKSVFSYVHQQWNQYRNRKQFLSIDGMEKLREMIELESVKNRYEQFPLRKRWSFENVKLVQGVRCCRCNKIGMTWISRSWECKCGYKDKDAHIPTLQEWFIFNKNTITNKECREYLMIDSRHVIKRLLKHKCILEIGNTKGTNYKWNW</sequence>
<evidence type="ECO:0000313" key="2">
    <source>
        <dbReference type="EMBL" id="KGR75681.1"/>
    </source>
</evidence>
<reference evidence="2 3" key="1">
    <citation type="submission" date="2014-02" db="EMBL/GenBank/DDBJ databases">
        <title>Draft genome sequence of Lysinibacillus manganicus DSM 26584T.</title>
        <authorList>
            <person name="Zhang F."/>
            <person name="Wang G."/>
            <person name="Zhang L."/>
        </authorList>
    </citation>
    <scope>NUCLEOTIDE SEQUENCE [LARGE SCALE GENOMIC DNA]</scope>
    <source>
        <strain evidence="2 3">DSM 26584</strain>
    </source>
</reference>
<dbReference type="eggNOG" id="ENOG502ZWAE">
    <property type="taxonomic scope" value="Bacteria"/>
</dbReference>
<dbReference type="Pfam" id="PF08378">
    <property type="entry name" value="NERD"/>
    <property type="match status" value="1"/>
</dbReference>
<dbReference type="InterPro" id="IPR011528">
    <property type="entry name" value="NERD"/>
</dbReference>
<dbReference type="AlphaFoldDB" id="A0A0A3HSV8"/>
<protein>
    <recommendedName>
        <fullName evidence="1">NERD domain-containing protein</fullName>
    </recommendedName>
</protein>
<dbReference type="PROSITE" id="PS50965">
    <property type="entry name" value="NERD"/>
    <property type="match status" value="1"/>
</dbReference>
<accession>A0A0A3HSV8</accession>
<dbReference type="STRING" id="1384049.CD29_17770"/>
<dbReference type="EMBL" id="JPVN01000030">
    <property type="protein sequence ID" value="KGR75681.1"/>
    <property type="molecule type" value="Genomic_DNA"/>
</dbReference>
<evidence type="ECO:0000313" key="3">
    <source>
        <dbReference type="Proteomes" id="UP000030416"/>
    </source>
</evidence>
<evidence type="ECO:0000259" key="1">
    <source>
        <dbReference type="PROSITE" id="PS50965"/>
    </source>
</evidence>
<organism evidence="2 3">
    <name type="scientific">Ureibacillus manganicus DSM 26584</name>
    <dbReference type="NCBI Taxonomy" id="1384049"/>
    <lineage>
        <taxon>Bacteria</taxon>
        <taxon>Bacillati</taxon>
        <taxon>Bacillota</taxon>
        <taxon>Bacilli</taxon>
        <taxon>Bacillales</taxon>
        <taxon>Caryophanaceae</taxon>
        <taxon>Ureibacillus</taxon>
    </lineage>
</organism>
<comment type="caution">
    <text evidence="2">The sequence shown here is derived from an EMBL/GenBank/DDBJ whole genome shotgun (WGS) entry which is preliminary data.</text>
</comment>
<keyword evidence="3" id="KW-1185">Reference proteome</keyword>
<dbReference type="OrthoDB" id="2734037at2"/>
<feature type="domain" description="NERD" evidence="1">
    <location>
        <begin position="51"/>
        <end position="168"/>
    </location>
</feature>
<gene>
    <name evidence="2" type="ORF">CD29_17770</name>
</gene>